<dbReference type="InterPro" id="IPR041290">
    <property type="entry name" value="Tli4_C"/>
</dbReference>
<comment type="caution">
    <text evidence="3">The sequence shown here is derived from an EMBL/GenBank/DDBJ whole genome shotgun (WGS) entry which is preliminary data.</text>
</comment>
<accession>A0ABS3CZ79</accession>
<dbReference type="RefSeq" id="WP_206596359.1">
    <property type="nucleotide sequence ID" value="NZ_JAFKCS010000066.1"/>
</dbReference>
<gene>
    <name evidence="3" type="ORF">J0A65_21395</name>
</gene>
<evidence type="ECO:0000256" key="1">
    <source>
        <dbReference type="SAM" id="SignalP"/>
    </source>
</evidence>
<dbReference type="EMBL" id="JAFKCS010000066">
    <property type="protein sequence ID" value="MBN7822432.1"/>
    <property type="molecule type" value="Genomic_DNA"/>
</dbReference>
<reference evidence="3 4" key="1">
    <citation type="submission" date="2021-03" db="EMBL/GenBank/DDBJ databases">
        <title>novel species isolated from a fishpond in China.</title>
        <authorList>
            <person name="Lu H."/>
            <person name="Cai Z."/>
        </authorList>
    </citation>
    <scope>NUCLEOTIDE SEQUENCE [LARGE SCALE GENOMIC DNA]</scope>
    <source>
        <strain evidence="3 4">Y57</strain>
    </source>
</reference>
<keyword evidence="4" id="KW-1185">Reference proteome</keyword>
<feature type="chain" id="PRO_5046936485" description="Tle cognate immunity protein 4 C-terminal domain-containing protein" evidence="1">
    <location>
        <begin position="22"/>
        <end position="382"/>
    </location>
</feature>
<sequence>MRVLFHYLSLGLIIPAGMALADAPRQECLGRIIFDVPEEMQWATYDGPRTDRITDGRGGHVFTPKVTAKGDVGSYDYDGLTIRVSDVVGRDMFDGAARYIKGTARLYQKELQKNLEADKKLLSELRVLDEKESTNATKEAVERFIKSIEELERQLPLATVHEYDLGIPDAYFLGGHLAPGKALLWRNNRVYYFAFAKAGPDSAKRIKALMERFQPRELYEVPKGPGFCFPYGFIADDGKTAYSIKNSLRFTQTPNVIFTLINASANDPWQTKPTLGTYDTDYRPGYDAEKWQKTPFIERIQLGKRLAGLEGWRLDPKLESGEQERAWFALAHRGGTASPLLAVQMTTFQKGTDDLSQHTPPPEAVIPRFKKLSESIREDLAR</sequence>
<evidence type="ECO:0000313" key="3">
    <source>
        <dbReference type="EMBL" id="MBN7822432.1"/>
    </source>
</evidence>
<organism evidence="3 4">
    <name type="scientific">Bowmanella yangjiangensis</name>
    <dbReference type="NCBI Taxonomy" id="2811230"/>
    <lineage>
        <taxon>Bacteria</taxon>
        <taxon>Pseudomonadati</taxon>
        <taxon>Pseudomonadota</taxon>
        <taxon>Gammaproteobacteria</taxon>
        <taxon>Alteromonadales</taxon>
        <taxon>Alteromonadaceae</taxon>
        <taxon>Bowmanella</taxon>
    </lineage>
</organism>
<evidence type="ECO:0000313" key="4">
    <source>
        <dbReference type="Proteomes" id="UP000663992"/>
    </source>
</evidence>
<name>A0ABS3CZ79_9ALTE</name>
<protein>
    <recommendedName>
        <fullName evidence="2">Tle cognate immunity protein 4 C-terminal domain-containing protein</fullName>
    </recommendedName>
</protein>
<feature type="domain" description="Tle cognate immunity protein 4 C-terminal" evidence="2">
    <location>
        <begin position="220"/>
        <end position="377"/>
    </location>
</feature>
<keyword evidence="1" id="KW-0732">Signal</keyword>
<dbReference type="Proteomes" id="UP000663992">
    <property type="component" value="Unassembled WGS sequence"/>
</dbReference>
<feature type="signal peptide" evidence="1">
    <location>
        <begin position="1"/>
        <end position="21"/>
    </location>
</feature>
<dbReference type="Pfam" id="PF18426">
    <property type="entry name" value="Tli4_C"/>
    <property type="match status" value="1"/>
</dbReference>
<proteinExistence type="predicted"/>
<evidence type="ECO:0000259" key="2">
    <source>
        <dbReference type="Pfam" id="PF18426"/>
    </source>
</evidence>